<organism evidence="5 6">
    <name type="scientific">SAR92 clade bacterium</name>
    <dbReference type="NCBI Taxonomy" id="2315479"/>
    <lineage>
        <taxon>Bacteria</taxon>
        <taxon>Pseudomonadati</taxon>
        <taxon>Pseudomonadota</taxon>
        <taxon>Gammaproteobacteria</taxon>
        <taxon>Cellvibrionales</taxon>
        <taxon>Porticoccaceae</taxon>
        <taxon>SAR92 clade</taxon>
    </lineage>
</organism>
<dbReference type="InterPro" id="IPR018060">
    <property type="entry name" value="HTH_AraC"/>
</dbReference>
<dbReference type="Pfam" id="PF12625">
    <property type="entry name" value="Arabinose_bd"/>
    <property type="match status" value="1"/>
</dbReference>
<evidence type="ECO:0000256" key="1">
    <source>
        <dbReference type="ARBA" id="ARBA00023015"/>
    </source>
</evidence>
<dbReference type="GO" id="GO:0000976">
    <property type="term" value="F:transcription cis-regulatory region binding"/>
    <property type="evidence" value="ECO:0007669"/>
    <property type="project" value="TreeGrafter"/>
</dbReference>
<evidence type="ECO:0000256" key="2">
    <source>
        <dbReference type="ARBA" id="ARBA00023125"/>
    </source>
</evidence>
<feature type="domain" description="HTH araC/xylS-type" evidence="4">
    <location>
        <begin position="232"/>
        <end position="330"/>
    </location>
</feature>
<proteinExistence type="predicted"/>
<accession>A0A520MDL3</accession>
<dbReference type="Pfam" id="PF12833">
    <property type="entry name" value="HTH_18"/>
    <property type="match status" value="1"/>
</dbReference>
<dbReference type="PANTHER" id="PTHR47894">
    <property type="entry name" value="HTH-TYPE TRANSCRIPTIONAL REGULATOR GADX"/>
    <property type="match status" value="1"/>
</dbReference>
<keyword evidence="3" id="KW-0804">Transcription</keyword>
<evidence type="ECO:0000259" key="4">
    <source>
        <dbReference type="PROSITE" id="PS01124"/>
    </source>
</evidence>
<dbReference type="Gene3D" id="1.10.10.60">
    <property type="entry name" value="Homeodomain-like"/>
    <property type="match status" value="1"/>
</dbReference>
<dbReference type="PANTHER" id="PTHR47894:SF1">
    <property type="entry name" value="HTH-TYPE TRANSCRIPTIONAL REGULATOR VQSM"/>
    <property type="match status" value="1"/>
</dbReference>
<dbReference type="AlphaFoldDB" id="A0A520MDL3"/>
<gene>
    <name evidence="5" type="ORF">EVB03_08360</name>
</gene>
<protein>
    <submittedName>
        <fullName evidence="5">AraC family transcriptional regulator</fullName>
    </submittedName>
</protein>
<keyword evidence="2" id="KW-0238">DNA-binding</keyword>
<dbReference type="SMART" id="SM00342">
    <property type="entry name" value="HTH_ARAC"/>
    <property type="match status" value="1"/>
</dbReference>
<dbReference type="PROSITE" id="PS01124">
    <property type="entry name" value="HTH_ARAC_FAMILY_2"/>
    <property type="match status" value="1"/>
</dbReference>
<sequence length="336" mass="38196">MTGLTDSGTLVRLAYQGLLALEVDADEILRQSGFDPSKLYEANLRTPFAAQPLFWKAAVEISGDPCIGLHLAEKMPVYKGQILEYLMLSSPTFGDGLERVLNYQRLISDALHGSLEDSPHPCLTNYFSNHQYATSHLAEAMVLGMIKLFQSVTDGAFIAERIVFNHSPNADISEYERIFNCPVEFNARSFKLYFPKTVLEYRSLYAETQLLDLHMQAADQHLEILKQGDLIKEVRMHMASLLESGEITLDSVSALMSVSTRHLRHQLNVAGTSFQKILNDLRHRLALRLLSQTNEAISEIIYLTGFCEPSTFYRAFKRWEGTTPIDYRQRMHKQLE</sequence>
<name>A0A520MDL3_9GAMM</name>
<dbReference type="InterPro" id="IPR009057">
    <property type="entry name" value="Homeodomain-like_sf"/>
</dbReference>
<comment type="caution">
    <text evidence="5">The sequence shown here is derived from an EMBL/GenBank/DDBJ whole genome shotgun (WGS) entry which is preliminary data.</text>
</comment>
<dbReference type="SUPFAM" id="SSF46689">
    <property type="entry name" value="Homeodomain-like"/>
    <property type="match status" value="1"/>
</dbReference>
<evidence type="ECO:0000313" key="6">
    <source>
        <dbReference type="Proteomes" id="UP000315889"/>
    </source>
</evidence>
<evidence type="ECO:0000313" key="5">
    <source>
        <dbReference type="EMBL" id="RZO19281.1"/>
    </source>
</evidence>
<dbReference type="GO" id="GO:0005829">
    <property type="term" value="C:cytosol"/>
    <property type="evidence" value="ECO:0007669"/>
    <property type="project" value="TreeGrafter"/>
</dbReference>
<dbReference type="Proteomes" id="UP000315889">
    <property type="component" value="Unassembled WGS sequence"/>
</dbReference>
<keyword evidence="1" id="KW-0805">Transcription regulation</keyword>
<dbReference type="EMBL" id="SHBP01000014">
    <property type="protein sequence ID" value="RZO19281.1"/>
    <property type="molecule type" value="Genomic_DNA"/>
</dbReference>
<evidence type="ECO:0000256" key="3">
    <source>
        <dbReference type="ARBA" id="ARBA00023163"/>
    </source>
</evidence>
<reference evidence="5 6" key="1">
    <citation type="submission" date="2019-02" db="EMBL/GenBank/DDBJ databases">
        <title>Prokaryotic population dynamics and viral predation in marine succession experiment using metagenomics: the confinement effect.</title>
        <authorList>
            <person name="Haro-Moreno J.M."/>
            <person name="Rodriguez-Valera F."/>
            <person name="Lopez-Perez M."/>
        </authorList>
    </citation>
    <scope>NUCLEOTIDE SEQUENCE [LARGE SCALE GENOMIC DNA]</scope>
    <source>
        <strain evidence="5">MED-G170</strain>
    </source>
</reference>
<dbReference type="GO" id="GO:0003700">
    <property type="term" value="F:DNA-binding transcription factor activity"/>
    <property type="evidence" value="ECO:0007669"/>
    <property type="project" value="InterPro"/>
</dbReference>
<dbReference type="InterPro" id="IPR032687">
    <property type="entry name" value="AraC-type_N"/>
</dbReference>